<evidence type="ECO:0000256" key="4">
    <source>
        <dbReference type="RuleBase" id="RU363099"/>
    </source>
</evidence>
<name>A0AAD4PBD2_PERFH</name>
<dbReference type="InterPro" id="IPR004265">
    <property type="entry name" value="Dirigent"/>
</dbReference>
<keyword evidence="3 4" id="KW-0964">Secreted</keyword>
<evidence type="ECO:0000256" key="2">
    <source>
        <dbReference type="ARBA" id="ARBA00011738"/>
    </source>
</evidence>
<feature type="chain" id="PRO_5041768949" description="Dirigent protein" evidence="4">
    <location>
        <begin position="25"/>
        <end position="195"/>
    </location>
</feature>
<dbReference type="Proteomes" id="UP001190926">
    <property type="component" value="Unassembled WGS sequence"/>
</dbReference>
<comment type="similarity">
    <text evidence="1 4">Belongs to the plant dirigent protein family.</text>
</comment>
<gene>
    <name evidence="5" type="ORF">C2S53_000443</name>
</gene>
<feature type="signal peptide" evidence="4">
    <location>
        <begin position="1"/>
        <end position="24"/>
    </location>
</feature>
<keyword evidence="4" id="KW-0052">Apoplast</keyword>
<evidence type="ECO:0000313" key="6">
    <source>
        <dbReference type="Proteomes" id="UP001190926"/>
    </source>
</evidence>
<dbReference type="Gene3D" id="2.40.480.10">
    <property type="entry name" value="Allene oxide cyclase-like"/>
    <property type="match status" value="1"/>
</dbReference>
<comment type="subunit">
    <text evidence="2 4">Homodimer.</text>
</comment>
<keyword evidence="4" id="KW-0732">Signal</keyword>
<comment type="subcellular location">
    <subcellularLocation>
        <location evidence="4">Secreted</location>
        <location evidence="4">Extracellular space</location>
        <location evidence="4">Apoplast</location>
    </subcellularLocation>
</comment>
<sequence length="195" mass="21499">MEKLSTILVLFFIAFAITIPTARCIDKRPKAVEAWFKNLPNAKEKLTKLHFYFHDTVSGENPSAITVAEANITRTSPTSFGLVRMMDNPLTVGPGLDSKIIGRAQGIYGGASFEEIGLLMTLNLVFTEGKYNGSTLSVLAHNPILDKYREMPIVGGSGVFRLARGIATAQTTWFNITSQDAVVEYNVMVLYYVNK</sequence>
<dbReference type="PANTHER" id="PTHR21495">
    <property type="entry name" value="NUCLEOPORIN-RELATED"/>
    <property type="match status" value="1"/>
</dbReference>
<organism evidence="5 6">
    <name type="scientific">Perilla frutescens var. hirtella</name>
    <name type="common">Perilla citriodora</name>
    <name type="synonym">Perilla setoyensis</name>
    <dbReference type="NCBI Taxonomy" id="608512"/>
    <lineage>
        <taxon>Eukaryota</taxon>
        <taxon>Viridiplantae</taxon>
        <taxon>Streptophyta</taxon>
        <taxon>Embryophyta</taxon>
        <taxon>Tracheophyta</taxon>
        <taxon>Spermatophyta</taxon>
        <taxon>Magnoliopsida</taxon>
        <taxon>eudicotyledons</taxon>
        <taxon>Gunneridae</taxon>
        <taxon>Pentapetalae</taxon>
        <taxon>asterids</taxon>
        <taxon>lamiids</taxon>
        <taxon>Lamiales</taxon>
        <taxon>Lamiaceae</taxon>
        <taxon>Nepetoideae</taxon>
        <taxon>Elsholtzieae</taxon>
        <taxon>Perilla</taxon>
    </lineage>
</organism>
<dbReference type="GO" id="GO:0009699">
    <property type="term" value="P:phenylpropanoid biosynthetic process"/>
    <property type="evidence" value="ECO:0007669"/>
    <property type="project" value="UniProtKB-ARBA"/>
</dbReference>
<accession>A0AAD4PBD2</accession>
<comment type="function">
    <text evidence="4">Dirigent proteins impart stereoselectivity on the phenoxy radical-coupling reaction, yielding optically active lignans from two molecules of coniferyl alcohol in the biosynthesis of lignans, flavonolignans, and alkaloids and thus plays a central role in plant secondary metabolism.</text>
</comment>
<dbReference type="Pfam" id="PF03018">
    <property type="entry name" value="Dirigent"/>
    <property type="match status" value="1"/>
</dbReference>
<dbReference type="InterPro" id="IPR044859">
    <property type="entry name" value="Allene_oxi_cyc_Dirigent"/>
</dbReference>
<dbReference type="GO" id="GO:0048046">
    <property type="term" value="C:apoplast"/>
    <property type="evidence" value="ECO:0007669"/>
    <property type="project" value="UniProtKB-SubCell"/>
</dbReference>
<comment type="caution">
    <text evidence="5">The sequence shown here is derived from an EMBL/GenBank/DDBJ whole genome shotgun (WGS) entry which is preliminary data.</text>
</comment>
<dbReference type="EMBL" id="SDAM02000062">
    <property type="protein sequence ID" value="KAH6832900.1"/>
    <property type="molecule type" value="Genomic_DNA"/>
</dbReference>
<evidence type="ECO:0000256" key="3">
    <source>
        <dbReference type="ARBA" id="ARBA00022525"/>
    </source>
</evidence>
<proteinExistence type="inferred from homology"/>
<keyword evidence="6" id="KW-1185">Reference proteome</keyword>
<evidence type="ECO:0000313" key="5">
    <source>
        <dbReference type="EMBL" id="KAH6832900.1"/>
    </source>
</evidence>
<protein>
    <recommendedName>
        <fullName evidence="4">Dirigent protein</fullName>
    </recommendedName>
</protein>
<reference evidence="5 6" key="1">
    <citation type="journal article" date="2021" name="Nat. Commun.">
        <title>Incipient diploidization of the medicinal plant Perilla within 10,000 years.</title>
        <authorList>
            <person name="Zhang Y."/>
            <person name="Shen Q."/>
            <person name="Leng L."/>
            <person name="Zhang D."/>
            <person name="Chen S."/>
            <person name="Shi Y."/>
            <person name="Ning Z."/>
            <person name="Chen S."/>
        </authorList>
    </citation>
    <scope>NUCLEOTIDE SEQUENCE [LARGE SCALE GENOMIC DNA]</scope>
    <source>
        <strain evidence="6">cv. PC099</strain>
    </source>
</reference>
<evidence type="ECO:0000256" key="1">
    <source>
        <dbReference type="ARBA" id="ARBA00010746"/>
    </source>
</evidence>
<dbReference type="AlphaFoldDB" id="A0AAD4PBD2"/>